<feature type="region of interest" description="Disordered" evidence="1">
    <location>
        <begin position="197"/>
        <end position="248"/>
    </location>
</feature>
<accession>A0A8T2N0T7</accession>
<name>A0A8T2N0T7_9TELE</name>
<evidence type="ECO:0000256" key="2">
    <source>
        <dbReference type="SAM" id="SignalP"/>
    </source>
</evidence>
<feature type="non-terminal residue" evidence="3">
    <location>
        <position position="1"/>
    </location>
</feature>
<feature type="chain" id="PRO_5035871942" evidence="2">
    <location>
        <begin position="24"/>
        <end position="328"/>
    </location>
</feature>
<dbReference type="AlphaFoldDB" id="A0A8T2N0T7"/>
<evidence type="ECO:0000256" key="1">
    <source>
        <dbReference type="SAM" id="MobiDB-lite"/>
    </source>
</evidence>
<feature type="compositionally biased region" description="Acidic residues" evidence="1">
    <location>
        <begin position="286"/>
        <end position="297"/>
    </location>
</feature>
<feature type="signal peptide" evidence="2">
    <location>
        <begin position="1"/>
        <end position="23"/>
    </location>
</feature>
<dbReference type="Proteomes" id="UP000824540">
    <property type="component" value="Unassembled WGS sequence"/>
</dbReference>
<organism evidence="3 4">
    <name type="scientific">Albula glossodonta</name>
    <name type="common">roundjaw bonefish</name>
    <dbReference type="NCBI Taxonomy" id="121402"/>
    <lineage>
        <taxon>Eukaryota</taxon>
        <taxon>Metazoa</taxon>
        <taxon>Chordata</taxon>
        <taxon>Craniata</taxon>
        <taxon>Vertebrata</taxon>
        <taxon>Euteleostomi</taxon>
        <taxon>Actinopterygii</taxon>
        <taxon>Neopterygii</taxon>
        <taxon>Teleostei</taxon>
        <taxon>Albuliformes</taxon>
        <taxon>Albulidae</taxon>
        <taxon>Albula</taxon>
    </lineage>
</organism>
<reference evidence="3" key="1">
    <citation type="thesis" date="2021" institute="BYU ScholarsArchive" country="Provo, UT, USA">
        <title>Applications of and Algorithms for Genome Assembly and Genomic Analyses with an Emphasis on Marine Teleosts.</title>
        <authorList>
            <person name="Pickett B.D."/>
        </authorList>
    </citation>
    <scope>NUCLEOTIDE SEQUENCE</scope>
    <source>
        <strain evidence="3">HI-2016</strain>
    </source>
</reference>
<dbReference type="EMBL" id="JAFBMS010000353">
    <property type="protein sequence ID" value="KAG9331302.1"/>
    <property type="molecule type" value="Genomic_DNA"/>
</dbReference>
<feature type="region of interest" description="Disordered" evidence="1">
    <location>
        <begin position="268"/>
        <end position="305"/>
    </location>
</feature>
<proteinExistence type="predicted"/>
<keyword evidence="2" id="KW-0732">Signal</keyword>
<feature type="compositionally biased region" description="Pro residues" evidence="1">
    <location>
        <begin position="216"/>
        <end position="244"/>
    </location>
</feature>
<sequence>MMSQICMLGALCSLMLLPGFLEATSLMKIIKQDEPAAVSPISIDSFQANEFLYHSRPKRNIDPRWYRNSPDFQAYYRYYNSIGHVEGLYEIDRIRMLYQQMRSLEHAYGPNASFYQNTLGMPRMKCDPSKDKKCKVQQPPPPPPPPNTMPPPPPLSQADVIYLCNTKDPLCKPHIVYLPTGAIPVLCDPRYHPACKPKKGEAPAAPDPPPHKKSAPPLPPPPKKSAPPPPSKKYAPAPPPPPAPIRTYKRMEYDCDPYWDPDCLIDHPPRPVKGKTAASLPKSVQEEEEEEAAEDPAEPIKKEKKLTPYPYYQHELYDPYRFSYPTPD</sequence>
<protein>
    <submittedName>
        <fullName evidence="3">Uncharacterized protein</fullName>
    </submittedName>
</protein>
<evidence type="ECO:0000313" key="3">
    <source>
        <dbReference type="EMBL" id="KAG9331302.1"/>
    </source>
</evidence>
<evidence type="ECO:0000313" key="4">
    <source>
        <dbReference type="Proteomes" id="UP000824540"/>
    </source>
</evidence>
<feature type="region of interest" description="Disordered" evidence="1">
    <location>
        <begin position="126"/>
        <end position="154"/>
    </location>
</feature>
<gene>
    <name evidence="3" type="ORF">JZ751_019516</name>
</gene>
<comment type="caution">
    <text evidence="3">The sequence shown here is derived from an EMBL/GenBank/DDBJ whole genome shotgun (WGS) entry which is preliminary data.</text>
</comment>
<keyword evidence="4" id="KW-1185">Reference proteome</keyword>
<dbReference type="OrthoDB" id="8930281at2759"/>
<feature type="compositionally biased region" description="Pro residues" evidence="1">
    <location>
        <begin position="138"/>
        <end position="154"/>
    </location>
</feature>